<keyword evidence="3" id="KW-1185">Reference proteome</keyword>
<reference evidence="2 3" key="1">
    <citation type="journal article" date="2020" name="Mol. Biol. Evol.">
        <title>Distinct Expression and Methylation Patterns for Genes with Different Fates following a Single Whole-Genome Duplication in Flowering Plants.</title>
        <authorList>
            <person name="Shi T."/>
            <person name="Rahmani R.S."/>
            <person name="Gugger P.F."/>
            <person name="Wang M."/>
            <person name="Li H."/>
            <person name="Zhang Y."/>
            <person name="Li Z."/>
            <person name="Wang Q."/>
            <person name="Van de Peer Y."/>
            <person name="Marchal K."/>
            <person name="Chen J."/>
        </authorList>
    </citation>
    <scope>NUCLEOTIDE SEQUENCE [LARGE SCALE GENOMIC DNA]</scope>
    <source>
        <tissue evidence="2">Leaf</tissue>
    </source>
</reference>
<accession>A0A822YPY4</accession>
<feature type="compositionally biased region" description="Basic and acidic residues" evidence="1">
    <location>
        <begin position="37"/>
        <end position="59"/>
    </location>
</feature>
<gene>
    <name evidence="2" type="ORF">HUJ06_011737</name>
</gene>
<dbReference type="Proteomes" id="UP000607653">
    <property type="component" value="Unassembled WGS sequence"/>
</dbReference>
<comment type="caution">
    <text evidence="2">The sequence shown here is derived from an EMBL/GenBank/DDBJ whole genome shotgun (WGS) entry which is preliminary data.</text>
</comment>
<evidence type="ECO:0000256" key="1">
    <source>
        <dbReference type="SAM" id="MobiDB-lite"/>
    </source>
</evidence>
<sequence length="97" mass="11338">MRGVLEMDENEGRVPPLQLLCSHQEDNSNGTSQFGSLREKGMRGMGRKKGERENERWNEGGKDWRIKIRDWGMGDCHRVLDQKRERISVSPNQKKKK</sequence>
<evidence type="ECO:0000313" key="3">
    <source>
        <dbReference type="Proteomes" id="UP000607653"/>
    </source>
</evidence>
<protein>
    <submittedName>
        <fullName evidence="2">Uncharacterized protein</fullName>
    </submittedName>
</protein>
<dbReference type="AlphaFoldDB" id="A0A822YPY4"/>
<dbReference type="EMBL" id="DUZY01000003">
    <property type="protein sequence ID" value="DAD32886.1"/>
    <property type="molecule type" value="Genomic_DNA"/>
</dbReference>
<name>A0A822YPY4_NELNU</name>
<proteinExistence type="predicted"/>
<organism evidence="2 3">
    <name type="scientific">Nelumbo nucifera</name>
    <name type="common">Sacred lotus</name>
    <dbReference type="NCBI Taxonomy" id="4432"/>
    <lineage>
        <taxon>Eukaryota</taxon>
        <taxon>Viridiplantae</taxon>
        <taxon>Streptophyta</taxon>
        <taxon>Embryophyta</taxon>
        <taxon>Tracheophyta</taxon>
        <taxon>Spermatophyta</taxon>
        <taxon>Magnoliopsida</taxon>
        <taxon>Proteales</taxon>
        <taxon>Nelumbonaceae</taxon>
        <taxon>Nelumbo</taxon>
    </lineage>
</organism>
<evidence type="ECO:0000313" key="2">
    <source>
        <dbReference type="EMBL" id="DAD32886.1"/>
    </source>
</evidence>
<feature type="region of interest" description="Disordered" evidence="1">
    <location>
        <begin position="21"/>
        <end position="59"/>
    </location>
</feature>